<evidence type="ECO:0000256" key="1">
    <source>
        <dbReference type="SAM" id="MobiDB-lite"/>
    </source>
</evidence>
<feature type="signal peptide" evidence="2">
    <location>
        <begin position="1"/>
        <end position="19"/>
    </location>
</feature>
<dbReference type="AlphaFoldDB" id="A0A6V7R146"/>
<feature type="region of interest" description="Disordered" evidence="1">
    <location>
        <begin position="24"/>
        <end position="69"/>
    </location>
</feature>
<dbReference type="RefSeq" id="WP_184283562.1">
    <property type="nucleotide sequence ID" value="NZ_BMCO01000002.1"/>
</dbReference>
<evidence type="ECO:0008006" key="7">
    <source>
        <dbReference type="Google" id="ProtNLM"/>
    </source>
</evidence>
<comment type="caution">
    <text evidence="3">The sequence shown here is derived from an EMBL/GenBank/DDBJ whole genome shotgun (WGS) entry which is preliminary data.</text>
</comment>
<dbReference type="PROSITE" id="PS51257">
    <property type="entry name" value="PROKAR_LIPOPROTEIN"/>
    <property type="match status" value="1"/>
</dbReference>
<gene>
    <name evidence="4" type="ORF">HNR41_001673</name>
    <name evidence="3" type="ORF">JEOCOQ751_00107</name>
</gene>
<feature type="chain" id="PRO_5039325964" description="DUF4352 domain-containing protein" evidence="2">
    <location>
        <begin position="20"/>
        <end position="209"/>
    </location>
</feature>
<keyword evidence="2" id="KW-0732">Signal</keyword>
<evidence type="ECO:0000313" key="4">
    <source>
        <dbReference type="EMBL" id="MBB6423701.1"/>
    </source>
</evidence>
<dbReference type="Proteomes" id="UP000534001">
    <property type="component" value="Unassembled WGS sequence"/>
</dbReference>
<keyword evidence="6" id="KW-1185">Reference proteome</keyword>
<proteinExistence type="predicted"/>
<evidence type="ECO:0000313" key="3">
    <source>
        <dbReference type="EMBL" id="CAD2071039.1"/>
    </source>
</evidence>
<evidence type="ECO:0000256" key="2">
    <source>
        <dbReference type="SAM" id="SignalP"/>
    </source>
</evidence>
<accession>A0A6V7R146</accession>
<sequence>MKKLITLFATGALSLTLLAACGNEKEEPMAEEHDTTEAEVEETETEETEQAEENDDSEEKSEDGDIDDQLGLKLGEMGLVQTAIGNYELTVHSGELTTETIDGLEPLLDETIILNMTFKNVSDRPINAEDIMINLGVRTNLEGSDNTNAATYFDSIENFEGSLEPGESRDTQFISDTRTADEYYFGTSTAAAVSLNDVKWTILDEELRD</sequence>
<feature type="compositionally biased region" description="Acidic residues" evidence="1">
    <location>
        <begin position="37"/>
        <end position="68"/>
    </location>
</feature>
<dbReference type="EMBL" id="JACHFF010000002">
    <property type="protein sequence ID" value="MBB6423701.1"/>
    <property type="molecule type" value="Genomic_DNA"/>
</dbReference>
<evidence type="ECO:0000313" key="5">
    <source>
        <dbReference type="Proteomes" id="UP000534001"/>
    </source>
</evidence>
<feature type="compositionally biased region" description="Basic and acidic residues" evidence="1">
    <location>
        <begin position="24"/>
        <end position="36"/>
    </location>
</feature>
<dbReference type="EMBL" id="CAJEWA010000004">
    <property type="protein sequence ID" value="CAD2071039.1"/>
    <property type="molecule type" value="Genomic_DNA"/>
</dbReference>
<reference evidence="3 5" key="1">
    <citation type="submission" date="2020-07" db="EMBL/GenBank/DDBJ databases">
        <authorList>
            <person name="Criscuolo A."/>
        </authorList>
    </citation>
    <scope>NUCLEOTIDE SEQUENCE [LARGE SCALE GENOMIC DNA]</scope>
    <source>
        <strain evidence="3">CIP111751</strain>
    </source>
</reference>
<organism evidence="3 5">
    <name type="scientific">Jeotgalicoccus coquinae</name>
    <dbReference type="NCBI Taxonomy" id="709509"/>
    <lineage>
        <taxon>Bacteria</taxon>
        <taxon>Bacillati</taxon>
        <taxon>Bacillota</taxon>
        <taxon>Bacilli</taxon>
        <taxon>Bacillales</taxon>
        <taxon>Staphylococcaceae</taxon>
        <taxon>Jeotgalicoccus</taxon>
    </lineage>
</organism>
<evidence type="ECO:0000313" key="6">
    <source>
        <dbReference type="Proteomes" id="UP000545588"/>
    </source>
</evidence>
<name>A0A6V7R146_9STAP</name>
<protein>
    <recommendedName>
        <fullName evidence="7">DUF4352 domain-containing protein</fullName>
    </recommendedName>
</protein>
<dbReference type="Proteomes" id="UP000545588">
    <property type="component" value="Unassembled WGS sequence"/>
</dbReference>
<reference evidence="4 6" key="2">
    <citation type="submission" date="2020-08" db="EMBL/GenBank/DDBJ databases">
        <title>Genomic Encyclopedia of Type Strains, Phase IV (KMG-IV): sequencing the most valuable type-strain genomes for metagenomic binning, comparative biology and taxonomic classification.</title>
        <authorList>
            <person name="Goeker M."/>
        </authorList>
    </citation>
    <scope>NUCLEOTIDE SEQUENCE [LARGE SCALE GENOMIC DNA]</scope>
    <source>
        <strain evidence="4 6">DSM 22419</strain>
    </source>
</reference>